<dbReference type="Proteomes" id="UP000235145">
    <property type="component" value="Unassembled WGS sequence"/>
</dbReference>
<gene>
    <name evidence="1" type="ORF">LSAT_V11C400183600</name>
</gene>
<comment type="caution">
    <text evidence="1">The sequence shown here is derived from an EMBL/GenBank/DDBJ whole genome shotgun (WGS) entry which is preliminary data.</text>
</comment>
<sequence>MIWTSQVRTHELRLLLANSIHFHCCWFISQSPTTARSTWPSSVFRFRRRLCQEKLRQQCVWIQYRHRISYFSKKQYTVFHSSLSLSTNNQEAAAAQERRVKEKARVEGAMEHWYIYYSCYNDTDQASGAYIFSLNATFPIKSQG</sequence>
<evidence type="ECO:0000313" key="2">
    <source>
        <dbReference type="Proteomes" id="UP000235145"/>
    </source>
</evidence>
<evidence type="ECO:0000313" key="1">
    <source>
        <dbReference type="EMBL" id="KAJ0210456.1"/>
    </source>
</evidence>
<name>A0A9R1XF19_LACSA</name>
<dbReference type="EMBL" id="NBSK02000004">
    <property type="protein sequence ID" value="KAJ0210456.1"/>
    <property type="molecule type" value="Genomic_DNA"/>
</dbReference>
<dbReference type="AlphaFoldDB" id="A0A9R1XF19"/>
<proteinExistence type="predicted"/>
<protein>
    <submittedName>
        <fullName evidence="1">Uncharacterized protein</fullName>
    </submittedName>
</protein>
<organism evidence="1 2">
    <name type="scientific">Lactuca sativa</name>
    <name type="common">Garden lettuce</name>
    <dbReference type="NCBI Taxonomy" id="4236"/>
    <lineage>
        <taxon>Eukaryota</taxon>
        <taxon>Viridiplantae</taxon>
        <taxon>Streptophyta</taxon>
        <taxon>Embryophyta</taxon>
        <taxon>Tracheophyta</taxon>
        <taxon>Spermatophyta</taxon>
        <taxon>Magnoliopsida</taxon>
        <taxon>eudicotyledons</taxon>
        <taxon>Gunneridae</taxon>
        <taxon>Pentapetalae</taxon>
        <taxon>asterids</taxon>
        <taxon>campanulids</taxon>
        <taxon>Asterales</taxon>
        <taxon>Asteraceae</taxon>
        <taxon>Cichorioideae</taxon>
        <taxon>Cichorieae</taxon>
        <taxon>Lactucinae</taxon>
        <taxon>Lactuca</taxon>
    </lineage>
</organism>
<accession>A0A9R1XF19</accession>
<keyword evidence="2" id="KW-1185">Reference proteome</keyword>
<reference evidence="1 2" key="1">
    <citation type="journal article" date="2017" name="Nat. Commun.">
        <title>Genome assembly with in vitro proximity ligation data and whole-genome triplication in lettuce.</title>
        <authorList>
            <person name="Reyes-Chin-Wo S."/>
            <person name="Wang Z."/>
            <person name="Yang X."/>
            <person name="Kozik A."/>
            <person name="Arikit S."/>
            <person name="Song C."/>
            <person name="Xia L."/>
            <person name="Froenicke L."/>
            <person name="Lavelle D.O."/>
            <person name="Truco M.J."/>
            <person name="Xia R."/>
            <person name="Zhu S."/>
            <person name="Xu C."/>
            <person name="Xu H."/>
            <person name="Xu X."/>
            <person name="Cox K."/>
            <person name="Korf I."/>
            <person name="Meyers B.C."/>
            <person name="Michelmore R.W."/>
        </authorList>
    </citation>
    <scope>NUCLEOTIDE SEQUENCE [LARGE SCALE GENOMIC DNA]</scope>
    <source>
        <strain evidence="2">cv. Salinas</strain>
        <tissue evidence="1">Seedlings</tissue>
    </source>
</reference>